<dbReference type="CDD" id="cd11781">
    <property type="entry name" value="SH3_Sorbs_1"/>
    <property type="match status" value="1"/>
</dbReference>
<dbReference type="Pfam" id="PF14604">
    <property type="entry name" value="SH3_9"/>
    <property type="match status" value="1"/>
</dbReference>
<dbReference type="InterPro" id="IPR036028">
    <property type="entry name" value="SH3-like_dom_sf"/>
</dbReference>
<dbReference type="PROSITE" id="PS50002">
    <property type="entry name" value="SH3"/>
    <property type="match status" value="1"/>
</dbReference>
<dbReference type="PANTHER" id="PTHR14167:SF116">
    <property type="entry name" value="CAP, ISOFORM AC"/>
    <property type="match status" value="1"/>
</dbReference>
<dbReference type="OrthoDB" id="73680at2759"/>
<dbReference type="eggNOG" id="KOG4225">
    <property type="taxonomic scope" value="Eukaryota"/>
</dbReference>
<dbReference type="Proteomes" id="UP000008281">
    <property type="component" value="Unassembled WGS sequence"/>
</dbReference>
<dbReference type="SMART" id="SM00326">
    <property type="entry name" value="SH3"/>
    <property type="match status" value="1"/>
</dbReference>
<evidence type="ECO:0000313" key="4">
    <source>
        <dbReference type="EMBL" id="EFP05100.1"/>
    </source>
</evidence>
<evidence type="ECO:0000256" key="1">
    <source>
        <dbReference type="ARBA" id="ARBA00022443"/>
    </source>
</evidence>
<dbReference type="AlphaFoldDB" id="E3NLN3"/>
<dbReference type="STRING" id="31234.E3NLN3"/>
<dbReference type="SUPFAM" id="SSF50044">
    <property type="entry name" value="SH3-domain"/>
    <property type="match status" value="1"/>
</dbReference>
<dbReference type="InterPro" id="IPR001452">
    <property type="entry name" value="SH3_domain"/>
</dbReference>
<feature type="non-terminal residue" evidence="4">
    <location>
        <position position="233"/>
    </location>
</feature>
<dbReference type="InParanoid" id="E3NLN3"/>
<name>E3NLN3_CAERE</name>
<dbReference type="InterPro" id="IPR050384">
    <property type="entry name" value="Endophilin_SH3RF"/>
</dbReference>
<dbReference type="PRINTS" id="PR00499">
    <property type="entry name" value="P67PHOX"/>
</dbReference>
<dbReference type="Gene3D" id="2.30.30.40">
    <property type="entry name" value="SH3 Domains"/>
    <property type="match status" value="2"/>
</dbReference>
<evidence type="ECO:0000256" key="2">
    <source>
        <dbReference type="PROSITE-ProRule" id="PRU00192"/>
    </source>
</evidence>
<dbReference type="PANTHER" id="PTHR14167">
    <property type="entry name" value="SH3 DOMAIN-CONTAINING"/>
    <property type="match status" value="1"/>
</dbReference>
<reference evidence="4" key="1">
    <citation type="submission" date="2007-07" db="EMBL/GenBank/DDBJ databases">
        <title>PCAP assembly of the Caenorhabditis remanei genome.</title>
        <authorList>
            <consortium name="The Caenorhabditis remanei Sequencing Consortium"/>
            <person name="Wilson R.K."/>
        </authorList>
    </citation>
    <scope>NUCLEOTIDE SEQUENCE [LARGE SCALE GENOMIC DNA]</scope>
    <source>
        <strain evidence="4">PB4641</strain>
    </source>
</reference>
<dbReference type="OMA" id="KFAHEDP"/>
<proteinExistence type="predicted"/>
<feature type="domain" description="SH3" evidence="3">
    <location>
        <begin position="148"/>
        <end position="207"/>
    </location>
</feature>
<gene>
    <name evidence="4" type="ORF">CRE_20610</name>
</gene>
<protein>
    <recommendedName>
        <fullName evidence="3">SH3 domain-containing protein</fullName>
    </recommendedName>
</protein>
<organism evidence="5">
    <name type="scientific">Caenorhabditis remanei</name>
    <name type="common">Caenorhabditis vulgaris</name>
    <dbReference type="NCBI Taxonomy" id="31234"/>
    <lineage>
        <taxon>Eukaryota</taxon>
        <taxon>Metazoa</taxon>
        <taxon>Ecdysozoa</taxon>
        <taxon>Nematoda</taxon>
        <taxon>Chromadorea</taxon>
        <taxon>Rhabditida</taxon>
        <taxon>Rhabditina</taxon>
        <taxon>Rhabditomorpha</taxon>
        <taxon>Rhabditoidea</taxon>
        <taxon>Rhabditidae</taxon>
        <taxon>Peloderinae</taxon>
        <taxon>Caenorhabditis</taxon>
    </lineage>
</organism>
<evidence type="ECO:0000313" key="5">
    <source>
        <dbReference type="Proteomes" id="UP000008281"/>
    </source>
</evidence>
<keyword evidence="1 2" id="KW-0728">SH3 domain</keyword>
<evidence type="ECO:0000259" key="3">
    <source>
        <dbReference type="PROSITE" id="PS50002"/>
    </source>
</evidence>
<dbReference type="EMBL" id="DS268915">
    <property type="protein sequence ID" value="EFP05100.1"/>
    <property type="molecule type" value="Genomic_DNA"/>
</dbReference>
<dbReference type="HOGENOM" id="CLU_1192418_0_0_1"/>
<sequence>MKTNKYGTPCMMCDRPKKDVEFKDVDVIYENMKRMKSNQRQRSQNSLDLIRITNNLDETTKNLSVFLEQIDARWKRSKSQPTMRLTKGMTCIPIISLYPLYLKYQPILTKLNVSRPSAAPSLQNNMDRLNSLLYDFSNDTPEQNYAPQAVITATAVYKFEPRSSRELPLNRGDIVRIIRDVDAYWMEGERNGRCGIFPNTYVQINSTNQSDTQKMRAIYPFTARSDTELSLKR</sequence>
<accession>E3NLN3</accession>
<keyword evidence="5" id="KW-1185">Reference proteome</keyword>